<dbReference type="Proteomes" id="UP000019753">
    <property type="component" value="Unassembled WGS sequence"/>
</dbReference>
<dbReference type="EMBL" id="AXCW01000008">
    <property type="protein sequence ID" value="EYR65013.1"/>
    <property type="molecule type" value="Genomic_DNA"/>
</dbReference>
<protein>
    <submittedName>
        <fullName evidence="4">Nucleoside hydrolase</fullName>
    </submittedName>
</protein>
<dbReference type="InterPro" id="IPR001910">
    <property type="entry name" value="Inosine/uridine_hydrolase_dom"/>
</dbReference>
<dbReference type="OrthoDB" id="9797882at2"/>
<dbReference type="InterPro" id="IPR052775">
    <property type="entry name" value="IUN_hydrolase"/>
</dbReference>
<dbReference type="SUPFAM" id="SSF53590">
    <property type="entry name" value="Nucleoside hydrolase"/>
    <property type="match status" value="1"/>
</dbReference>
<dbReference type="Gene3D" id="3.90.245.10">
    <property type="entry name" value="Ribonucleoside hydrolase-like"/>
    <property type="match status" value="1"/>
</dbReference>
<dbReference type="InterPro" id="IPR015910">
    <property type="entry name" value="I/U_nuclsd_hydro_CS"/>
</dbReference>
<dbReference type="Pfam" id="PF01156">
    <property type="entry name" value="IU_nuc_hydro"/>
    <property type="match status" value="1"/>
</dbReference>
<dbReference type="CDD" id="cd02649">
    <property type="entry name" value="nuc_hydro_CeIAG"/>
    <property type="match status" value="1"/>
</dbReference>
<keyword evidence="5" id="KW-1185">Reference proteome</keyword>
<dbReference type="GO" id="GO:0016799">
    <property type="term" value="F:hydrolase activity, hydrolyzing N-glycosyl compounds"/>
    <property type="evidence" value="ECO:0007669"/>
    <property type="project" value="InterPro"/>
</dbReference>
<accession>A0A021VV58</accession>
<feature type="domain" description="Inosine/uridine-preferring nucleoside hydrolase" evidence="3">
    <location>
        <begin position="5"/>
        <end position="299"/>
    </location>
</feature>
<evidence type="ECO:0000313" key="4">
    <source>
        <dbReference type="EMBL" id="EYR65013.1"/>
    </source>
</evidence>
<dbReference type="InterPro" id="IPR036452">
    <property type="entry name" value="Ribo_hydro-like"/>
</dbReference>
<name>A0A021VV58_9CELL</name>
<evidence type="ECO:0000256" key="2">
    <source>
        <dbReference type="ARBA" id="ARBA00023295"/>
    </source>
</evidence>
<gene>
    <name evidence="4" type="ORF">N866_18800</name>
</gene>
<evidence type="ECO:0000256" key="1">
    <source>
        <dbReference type="ARBA" id="ARBA00022801"/>
    </source>
</evidence>
<evidence type="ECO:0000313" key="5">
    <source>
        <dbReference type="Proteomes" id="UP000019753"/>
    </source>
</evidence>
<evidence type="ECO:0000259" key="3">
    <source>
        <dbReference type="Pfam" id="PF01156"/>
    </source>
</evidence>
<organism evidence="4 5">
    <name type="scientific">Actinotalea ferrariae CF5-4</name>
    <dbReference type="NCBI Taxonomy" id="948458"/>
    <lineage>
        <taxon>Bacteria</taxon>
        <taxon>Bacillati</taxon>
        <taxon>Actinomycetota</taxon>
        <taxon>Actinomycetes</taxon>
        <taxon>Micrococcales</taxon>
        <taxon>Cellulomonadaceae</taxon>
        <taxon>Actinotalea</taxon>
    </lineage>
</organism>
<reference evidence="4 5" key="1">
    <citation type="submission" date="2014-01" db="EMBL/GenBank/DDBJ databases">
        <title>Actinotalea ferrariae CF5-4.</title>
        <authorList>
            <person name="Chen F."/>
            <person name="Li Y."/>
            <person name="Wang G."/>
        </authorList>
    </citation>
    <scope>NUCLEOTIDE SEQUENCE [LARGE SCALE GENOMIC DNA]</scope>
    <source>
        <strain evidence="4 5">CF5-4</strain>
    </source>
</reference>
<dbReference type="RefSeq" id="WP_034221706.1">
    <property type="nucleotide sequence ID" value="NZ_AXCW01000008.1"/>
</dbReference>
<keyword evidence="1 4" id="KW-0378">Hydrolase</keyword>
<dbReference type="PANTHER" id="PTHR46190:SF1">
    <property type="entry name" value="SI:CH211-201H21.5"/>
    <property type="match status" value="1"/>
</dbReference>
<comment type="caution">
    <text evidence="4">The sequence shown here is derived from an EMBL/GenBank/DDBJ whole genome shotgun (WGS) entry which is preliminary data.</text>
</comment>
<proteinExistence type="predicted"/>
<dbReference type="PANTHER" id="PTHR46190">
    <property type="entry name" value="SI:CH211-201H21.5-RELATED"/>
    <property type="match status" value="1"/>
</dbReference>
<dbReference type="AlphaFoldDB" id="A0A021VV58"/>
<keyword evidence="2" id="KW-0326">Glycosidase</keyword>
<dbReference type="PROSITE" id="PS01247">
    <property type="entry name" value="IUNH"/>
    <property type="match status" value="1"/>
</dbReference>
<sequence>MIPMVIDTDTASDDAVALVLALTDPRVDVRAITVVSGNVPLAMGVQNALYTTALCGSEAPVYAGADRPLVRDHVFAHEVHGGDGMGDSGLPLTGREPAPGHGVDVLIDMARQHPGELTLVTLGPLTNLALALRKAPDIAGLYKKVVMMIGAADGLGNVTPAAEFNVHVDPEAADIVFRSGMPLEMVGWDVSRKDAVLTSADSAALAERGPLGEFAMKIQRQLWEFCREVTHVDGIDMPDPVTMAIAIEPDLATEAADRYVVVETRGQHTAGATLVDHLGVTGKEPNVRVVLHADHDRFMAMLHEACGKPASPVG</sequence>